<sequence>MVTDHSTSAESHGPRQVFWYGLRTVTSNSNRTIRQSHGKGGQGFLYPDGVGDRFPLKSIDSTLQSRTPPL</sequence>
<accession>A0A6V7H5M0</accession>
<organism evidence="1 2">
    <name type="scientific">Heterotrigona itama</name>
    <dbReference type="NCBI Taxonomy" id="395501"/>
    <lineage>
        <taxon>Eukaryota</taxon>
        <taxon>Metazoa</taxon>
        <taxon>Ecdysozoa</taxon>
        <taxon>Arthropoda</taxon>
        <taxon>Hexapoda</taxon>
        <taxon>Insecta</taxon>
        <taxon>Pterygota</taxon>
        <taxon>Neoptera</taxon>
        <taxon>Endopterygota</taxon>
        <taxon>Hymenoptera</taxon>
        <taxon>Apocrita</taxon>
        <taxon>Aculeata</taxon>
        <taxon>Apoidea</taxon>
        <taxon>Anthophila</taxon>
        <taxon>Apidae</taxon>
        <taxon>Heterotrigona</taxon>
    </lineage>
</organism>
<feature type="non-terminal residue" evidence="1">
    <location>
        <position position="70"/>
    </location>
</feature>
<gene>
    <name evidence="1" type="ORF">MHI_LOCUS482422</name>
</gene>
<dbReference type="AlphaFoldDB" id="A0A6V7H5M0"/>
<dbReference type="EMBL" id="CAJDYZ010007824">
    <property type="protein sequence ID" value="CAD1474666.1"/>
    <property type="molecule type" value="Genomic_DNA"/>
</dbReference>
<evidence type="ECO:0000313" key="2">
    <source>
        <dbReference type="Proteomes" id="UP000752696"/>
    </source>
</evidence>
<feature type="non-terminal residue" evidence="1">
    <location>
        <position position="1"/>
    </location>
</feature>
<proteinExistence type="predicted"/>
<reference evidence="1" key="1">
    <citation type="submission" date="2020-07" db="EMBL/GenBank/DDBJ databases">
        <authorList>
            <person name="Nazaruddin N."/>
        </authorList>
    </citation>
    <scope>NUCLEOTIDE SEQUENCE</scope>
</reference>
<keyword evidence="2" id="KW-1185">Reference proteome</keyword>
<name>A0A6V7H5M0_9HYME</name>
<evidence type="ECO:0000313" key="1">
    <source>
        <dbReference type="EMBL" id="CAD1474666.1"/>
    </source>
</evidence>
<protein>
    <submittedName>
        <fullName evidence="1">Uncharacterized protein</fullName>
    </submittedName>
</protein>
<dbReference type="Proteomes" id="UP000752696">
    <property type="component" value="Unassembled WGS sequence"/>
</dbReference>
<comment type="caution">
    <text evidence="1">The sequence shown here is derived from an EMBL/GenBank/DDBJ whole genome shotgun (WGS) entry which is preliminary data.</text>
</comment>